<comment type="caution">
    <text evidence="2">The sequence shown here is derived from an EMBL/GenBank/DDBJ whole genome shotgun (WGS) entry which is preliminary data.</text>
</comment>
<feature type="domain" description="ADAM10 cysteine-rich" evidence="1">
    <location>
        <begin position="66"/>
        <end position="121"/>
    </location>
</feature>
<keyword evidence="3" id="KW-1185">Reference proteome</keyword>
<dbReference type="InterPro" id="IPR049038">
    <property type="entry name" value="ADAM10_Cys-rich"/>
</dbReference>
<dbReference type="PANTHER" id="PTHR45702">
    <property type="entry name" value="ADAM10/ADAM17 METALLOPEPTIDASE FAMILY MEMBER"/>
    <property type="match status" value="1"/>
</dbReference>
<dbReference type="InterPro" id="IPR051489">
    <property type="entry name" value="ADAM_Metalloproteinase"/>
</dbReference>
<dbReference type="Pfam" id="PF21299">
    <property type="entry name" value="ADAM10_Cys-rich"/>
    <property type="match status" value="1"/>
</dbReference>
<proteinExistence type="predicted"/>
<sequence>MCNEETDCQRESMCSGFSPLCPIPDPKENLTVCSKGTRVCLNGVCAESVCVKHGLQQCDCPGANMKEKCHMCCQQPGKPETCASTSSSVLSLHFQKKLLPLVGGAPCSGNQGYCDKFHVCRILDADGPIARLKNSFLHLDDFDDLGEWMKWVTGELVPISSSLWARGRVHPGQVASLPQGNTQTTMHTIIHTPKGNLE</sequence>
<name>A0ABV0T088_9TELE</name>
<evidence type="ECO:0000313" key="2">
    <source>
        <dbReference type="EMBL" id="MEQ2226278.1"/>
    </source>
</evidence>
<dbReference type="PANTHER" id="PTHR45702:SF1">
    <property type="entry name" value="DISINTEGRIN AND METALLOPROTEINASE DOMAIN-CONTAINING PROTEIN 10 ISOFORM X1"/>
    <property type="match status" value="1"/>
</dbReference>
<evidence type="ECO:0000259" key="1">
    <source>
        <dbReference type="Pfam" id="PF21299"/>
    </source>
</evidence>
<reference evidence="2 3" key="1">
    <citation type="submission" date="2021-06" db="EMBL/GenBank/DDBJ databases">
        <authorList>
            <person name="Palmer J.M."/>
        </authorList>
    </citation>
    <scope>NUCLEOTIDE SEQUENCE [LARGE SCALE GENOMIC DNA]</scope>
    <source>
        <strain evidence="3">if_2019</strain>
        <tissue evidence="2">Muscle</tissue>
    </source>
</reference>
<gene>
    <name evidence="2" type="ORF">ILYODFUR_025883</name>
</gene>
<organism evidence="2 3">
    <name type="scientific">Ilyodon furcidens</name>
    <name type="common">goldbreast splitfin</name>
    <dbReference type="NCBI Taxonomy" id="33524"/>
    <lineage>
        <taxon>Eukaryota</taxon>
        <taxon>Metazoa</taxon>
        <taxon>Chordata</taxon>
        <taxon>Craniata</taxon>
        <taxon>Vertebrata</taxon>
        <taxon>Euteleostomi</taxon>
        <taxon>Actinopterygii</taxon>
        <taxon>Neopterygii</taxon>
        <taxon>Teleostei</taxon>
        <taxon>Neoteleostei</taxon>
        <taxon>Acanthomorphata</taxon>
        <taxon>Ovalentaria</taxon>
        <taxon>Atherinomorphae</taxon>
        <taxon>Cyprinodontiformes</taxon>
        <taxon>Goodeidae</taxon>
        <taxon>Ilyodon</taxon>
    </lineage>
</organism>
<dbReference type="EMBL" id="JAHRIQ010014798">
    <property type="protein sequence ID" value="MEQ2226278.1"/>
    <property type="molecule type" value="Genomic_DNA"/>
</dbReference>
<protein>
    <recommendedName>
        <fullName evidence="1">ADAM10 cysteine-rich domain-containing protein</fullName>
    </recommendedName>
</protein>
<accession>A0ABV0T088</accession>
<dbReference type="Proteomes" id="UP001482620">
    <property type="component" value="Unassembled WGS sequence"/>
</dbReference>
<evidence type="ECO:0000313" key="3">
    <source>
        <dbReference type="Proteomes" id="UP001482620"/>
    </source>
</evidence>